<dbReference type="Proteomes" id="UP000662797">
    <property type="component" value="Segment"/>
</dbReference>
<name>A0A873WNH6_9CAUD</name>
<reference evidence="1" key="1">
    <citation type="submission" date="2020-07" db="EMBL/GenBank/DDBJ databases">
        <title>Complete genome sequence of Streptomyces phage Spernnie.</title>
        <authorList>
            <person name="Tate N.B."/>
            <person name="Melbern L."/>
            <person name="Clark J.D."/>
            <person name="Hernandez I."/>
            <person name="Liu M."/>
            <person name="Burrowes B.H."/>
        </authorList>
    </citation>
    <scope>NUCLEOTIDE SEQUENCE</scope>
</reference>
<accession>A0A873WNH6</accession>
<organism evidence="1 2">
    <name type="scientific">Streptomyces phage Spernnie</name>
    <dbReference type="NCBI Taxonomy" id="2767588"/>
    <lineage>
        <taxon>Viruses</taxon>
        <taxon>Duplodnaviria</taxon>
        <taxon>Heunggongvirae</taxon>
        <taxon>Uroviricota</taxon>
        <taxon>Caudoviricetes</taxon>
        <taxon>Arquatrovirinae</taxon>
        <taxon>Sentinelvirus</taxon>
        <taxon>Sentinelvirus spernnie</taxon>
    </lineage>
</organism>
<dbReference type="EMBL" id="MT701594">
    <property type="protein sequence ID" value="QPB09615.1"/>
    <property type="molecule type" value="Genomic_DNA"/>
</dbReference>
<keyword evidence="2" id="KW-1185">Reference proteome</keyword>
<proteinExistence type="predicted"/>
<evidence type="ECO:0000313" key="2">
    <source>
        <dbReference type="Proteomes" id="UP000662797"/>
    </source>
</evidence>
<gene>
    <name evidence="1" type="ORF">CPT_Spernnie_011</name>
</gene>
<evidence type="ECO:0000313" key="1">
    <source>
        <dbReference type="EMBL" id="QPB09615.1"/>
    </source>
</evidence>
<sequence length="34" mass="3666">MGVRRRLIRAHLILPGVQVARTSLHTGGPSGLFV</sequence>
<protein>
    <submittedName>
        <fullName evidence="1">Major tail protein</fullName>
    </submittedName>
</protein>